<reference evidence="5 6" key="1">
    <citation type="submission" date="2017-10" db="EMBL/GenBank/DDBJ databases">
        <title>The draft genome sequence of Lewinella nigricans NBRC 102662.</title>
        <authorList>
            <person name="Wang K."/>
        </authorList>
    </citation>
    <scope>NUCLEOTIDE SEQUENCE [LARGE SCALE GENOMIC DNA]</scope>
    <source>
        <strain evidence="5 6">NBRC 102662</strain>
    </source>
</reference>
<comment type="similarity">
    <text evidence="1">Belongs to the bleomycin resistance protein family.</text>
</comment>
<dbReference type="EMBL" id="PDUD01000003">
    <property type="protein sequence ID" value="PHN08021.1"/>
    <property type="molecule type" value="Genomic_DNA"/>
</dbReference>
<evidence type="ECO:0000256" key="2">
    <source>
        <dbReference type="ARBA" id="ARBA00021572"/>
    </source>
</evidence>
<organism evidence="5 6">
    <name type="scientific">Flavilitoribacter nigricans (strain ATCC 23147 / DSM 23189 / NBRC 102662 / NCIMB 1420 / SS-2)</name>
    <name type="common">Lewinella nigricans</name>
    <dbReference type="NCBI Taxonomy" id="1122177"/>
    <lineage>
        <taxon>Bacteria</taxon>
        <taxon>Pseudomonadati</taxon>
        <taxon>Bacteroidota</taxon>
        <taxon>Saprospiria</taxon>
        <taxon>Saprospirales</taxon>
        <taxon>Lewinellaceae</taxon>
        <taxon>Flavilitoribacter</taxon>
    </lineage>
</organism>
<keyword evidence="3" id="KW-0046">Antibiotic resistance</keyword>
<dbReference type="Pfam" id="PF00903">
    <property type="entry name" value="Glyoxalase"/>
    <property type="match status" value="1"/>
</dbReference>
<evidence type="ECO:0000259" key="4">
    <source>
        <dbReference type="PROSITE" id="PS51819"/>
    </source>
</evidence>
<dbReference type="InterPro" id="IPR029068">
    <property type="entry name" value="Glyas_Bleomycin-R_OHBP_Dase"/>
</dbReference>
<evidence type="ECO:0000313" key="5">
    <source>
        <dbReference type="EMBL" id="PHN08021.1"/>
    </source>
</evidence>
<feature type="domain" description="VOC" evidence="4">
    <location>
        <begin position="7"/>
        <end position="127"/>
    </location>
</feature>
<dbReference type="AlphaFoldDB" id="A0A2D0NHR6"/>
<name>A0A2D0NHR6_FLAN2</name>
<evidence type="ECO:0000256" key="1">
    <source>
        <dbReference type="ARBA" id="ARBA00011051"/>
    </source>
</evidence>
<protein>
    <recommendedName>
        <fullName evidence="2">Bleomycin resistance protein</fullName>
    </recommendedName>
</protein>
<dbReference type="PROSITE" id="PS51819">
    <property type="entry name" value="VOC"/>
    <property type="match status" value="1"/>
</dbReference>
<evidence type="ECO:0000313" key="6">
    <source>
        <dbReference type="Proteomes" id="UP000223913"/>
    </source>
</evidence>
<dbReference type="OrthoDB" id="9798201at2"/>
<dbReference type="InterPro" id="IPR000335">
    <property type="entry name" value="Bleomycin-R"/>
</dbReference>
<dbReference type="GO" id="GO:0046677">
    <property type="term" value="P:response to antibiotic"/>
    <property type="evidence" value="ECO:0007669"/>
    <property type="project" value="UniProtKB-KW"/>
</dbReference>
<evidence type="ECO:0000256" key="3">
    <source>
        <dbReference type="ARBA" id="ARBA00023251"/>
    </source>
</evidence>
<dbReference type="Gene3D" id="3.10.180.10">
    <property type="entry name" value="2,3-Dihydroxybiphenyl 1,2-Dioxygenase, domain 1"/>
    <property type="match status" value="1"/>
</dbReference>
<keyword evidence="6" id="KW-1185">Reference proteome</keyword>
<proteinExistence type="inferred from homology"/>
<dbReference type="RefSeq" id="WP_099148540.1">
    <property type="nucleotide sequence ID" value="NZ_PDUD01000003.1"/>
</dbReference>
<dbReference type="InterPro" id="IPR037523">
    <property type="entry name" value="VOC_core"/>
</dbReference>
<dbReference type="InterPro" id="IPR004360">
    <property type="entry name" value="Glyas_Fos-R_dOase_dom"/>
</dbReference>
<gene>
    <name evidence="5" type="ORF">CRP01_03115</name>
</gene>
<dbReference type="SUPFAM" id="SSF54593">
    <property type="entry name" value="Glyoxalase/Bleomycin resistance protein/Dihydroxybiphenyl dioxygenase"/>
    <property type="match status" value="1"/>
</dbReference>
<comment type="caution">
    <text evidence="5">The sequence shown here is derived from an EMBL/GenBank/DDBJ whole genome shotgun (WGS) entry which is preliminary data.</text>
</comment>
<accession>A0A2D0NHR6</accession>
<sequence>MPDLQHHFSHAASVMPVADMERSLHFYRDQLGFELSFTWQEPVSYAIVRGGENVQIHLSLRDQPATGDDRKNSRVMIYVFVHDIDGLYQTYQERKVKIKTPIGDRDYKMRDFDVEDPDGHLICFGAG</sequence>
<dbReference type="Proteomes" id="UP000223913">
    <property type="component" value="Unassembled WGS sequence"/>
</dbReference>
<dbReference type="CDD" id="cd08349">
    <property type="entry name" value="BLMA_like"/>
    <property type="match status" value="1"/>
</dbReference>